<reference evidence="4" key="1">
    <citation type="journal article" date="2022" name="bioRxiv">
        <title>Sequencing and chromosome-scale assembly of the giantPleurodeles waltlgenome.</title>
        <authorList>
            <person name="Brown T."/>
            <person name="Elewa A."/>
            <person name="Iarovenko S."/>
            <person name="Subramanian E."/>
            <person name="Araus A.J."/>
            <person name="Petzold A."/>
            <person name="Susuki M."/>
            <person name="Suzuki K.-i.T."/>
            <person name="Hayashi T."/>
            <person name="Toyoda A."/>
            <person name="Oliveira C."/>
            <person name="Osipova E."/>
            <person name="Leigh N.D."/>
            <person name="Simon A."/>
            <person name="Yun M.H."/>
        </authorList>
    </citation>
    <scope>NUCLEOTIDE SEQUENCE</scope>
    <source>
        <strain evidence="4">20211129_DDA</strain>
        <tissue evidence="4">Liver</tissue>
    </source>
</reference>
<dbReference type="FunFam" id="3.80.10.10:FF:000323">
    <property type="entry name" value="Leucine-rich repeat-containing protein 49 isoform 1"/>
    <property type="match status" value="1"/>
</dbReference>
<organism evidence="4 5">
    <name type="scientific">Pleurodeles waltl</name>
    <name type="common">Iberian ribbed newt</name>
    <dbReference type="NCBI Taxonomy" id="8319"/>
    <lineage>
        <taxon>Eukaryota</taxon>
        <taxon>Metazoa</taxon>
        <taxon>Chordata</taxon>
        <taxon>Craniata</taxon>
        <taxon>Vertebrata</taxon>
        <taxon>Euteleostomi</taxon>
        <taxon>Amphibia</taxon>
        <taxon>Batrachia</taxon>
        <taxon>Caudata</taxon>
        <taxon>Salamandroidea</taxon>
        <taxon>Salamandridae</taxon>
        <taxon>Pleurodelinae</taxon>
        <taxon>Pleurodeles</taxon>
    </lineage>
</organism>
<dbReference type="SUPFAM" id="SSF52075">
    <property type="entry name" value="Outer arm dynein light chain 1"/>
    <property type="match status" value="1"/>
</dbReference>
<dbReference type="PANTHER" id="PTHR45973:SF8">
    <property type="entry name" value="LEUCINE-RICH REPEAT-CONTAINING PROTEIN 49"/>
    <property type="match status" value="1"/>
</dbReference>
<dbReference type="InterPro" id="IPR001611">
    <property type="entry name" value="Leu-rich_rpt"/>
</dbReference>
<dbReference type="Pfam" id="PF14580">
    <property type="entry name" value="LRR_9"/>
    <property type="match status" value="1"/>
</dbReference>
<gene>
    <name evidence="4" type="ORF">NDU88_006148</name>
</gene>
<name>A0AAV7TWB2_PLEWA</name>
<feature type="region of interest" description="Disordered" evidence="3">
    <location>
        <begin position="105"/>
        <end position="128"/>
    </location>
</feature>
<evidence type="ECO:0000313" key="5">
    <source>
        <dbReference type="Proteomes" id="UP001066276"/>
    </source>
</evidence>
<dbReference type="SMART" id="SM00365">
    <property type="entry name" value="LRR_SD22"/>
    <property type="match status" value="7"/>
</dbReference>
<dbReference type="PROSITE" id="PS51450">
    <property type="entry name" value="LRR"/>
    <property type="match status" value="7"/>
</dbReference>
<proteinExistence type="predicted"/>
<dbReference type="PANTHER" id="PTHR45973">
    <property type="entry name" value="PROTEIN PHOSPHATASE 1 REGULATORY SUBUNIT SDS22-RELATED"/>
    <property type="match status" value="1"/>
</dbReference>
<evidence type="ECO:0000256" key="3">
    <source>
        <dbReference type="SAM" id="MobiDB-lite"/>
    </source>
</evidence>
<keyword evidence="5" id="KW-1185">Reference proteome</keyword>
<feature type="region of interest" description="Disordered" evidence="3">
    <location>
        <begin position="447"/>
        <end position="473"/>
    </location>
</feature>
<dbReference type="Proteomes" id="UP001066276">
    <property type="component" value="Chromosome 3_2"/>
</dbReference>
<accession>A0AAV7TWB2</accession>
<evidence type="ECO:0000256" key="2">
    <source>
        <dbReference type="ARBA" id="ARBA00022737"/>
    </source>
</evidence>
<comment type="caution">
    <text evidence="4">The sequence shown here is derived from an EMBL/GenBank/DDBJ whole genome shotgun (WGS) entry which is preliminary data.</text>
</comment>
<evidence type="ECO:0000256" key="1">
    <source>
        <dbReference type="ARBA" id="ARBA00022614"/>
    </source>
</evidence>
<dbReference type="SUPFAM" id="SSF52058">
    <property type="entry name" value="L domain-like"/>
    <property type="match status" value="1"/>
</dbReference>
<dbReference type="InterPro" id="IPR032675">
    <property type="entry name" value="LRR_dom_sf"/>
</dbReference>
<keyword evidence="2" id="KW-0677">Repeat</keyword>
<dbReference type="InterPro" id="IPR050576">
    <property type="entry name" value="Cilia_flagella_integrity"/>
</dbReference>
<evidence type="ECO:0000313" key="4">
    <source>
        <dbReference type="EMBL" id="KAJ1180937.1"/>
    </source>
</evidence>
<protein>
    <recommendedName>
        <fullName evidence="6">Leucine-rich repeat-containing protein 49</fullName>
    </recommendedName>
</protein>
<sequence length="770" mass="87572">MQPSRYRGRLAAGSPAANNYGLQLVLQASAVTERNKQFECRINKEQSSLHSKLVQHDTEKNYPSKQDGRLASAFVHHRQNYSPIAANVTDIFVPEMRHGKDSVVQSTVAGRSTSAQLSSNSKGRTDPENTFVTAATYKEDTELPKGDRVTSSRSVIKPGIPVVLRTAEERAASPDKLNLERQNLTMCPIIEGEEQIHLLNLQHNFISRIQNLSNLQRLIFLDLYDNQIEEICGLSGLRALRVLMLGKNRIRKITNLEKLEKLDVLDLHGNQITKIENVCHLGQLRVLNLARNFITVVENLNGLDSLAELNLRHNEITSVKDVDALPSLEHLFLSFNNISCFQDILCLSDSTSLSDITLDGNPIAQESWYKQTILCHMLQLRQLDMKRITEEERRTASVLARKEEEKKRESHKLALMKEKKRIAICNAARLWERQQNRAAHIAELNQESRDSDVISHKPSQINGSAAYPSPEENRSLDSLLSSAVQGLNVIDSHLVELEGDTLHLYGPGALESLERTWSVQTTGTVTTISFTFIDFDEISQVLPKLKMKFPNSSHLKFKETNLTTLQQFNALAQVRRLEQLTVDPQGNPVVNFTLWKYYVLFRLKHFNVQKINQTEVTPNDLIMAERLFGILAHVASSRLPQYRLLHILGESKKKQLCNLLDSKSKKPAVSGEESIANTKVMGENQGREIMNYTIKVILTERLEGIRERSLFCRTYVQDLVKEATDISTKNESLQRLWPQMFIELVRDAVIEVRDKDSYMKLCLQRILDQK</sequence>
<dbReference type="AlphaFoldDB" id="A0AAV7TWB2"/>
<dbReference type="Gene3D" id="3.80.10.10">
    <property type="entry name" value="Ribonuclease Inhibitor"/>
    <property type="match status" value="3"/>
</dbReference>
<dbReference type="EMBL" id="JANPWB010000006">
    <property type="protein sequence ID" value="KAJ1180937.1"/>
    <property type="molecule type" value="Genomic_DNA"/>
</dbReference>
<dbReference type="InterPro" id="IPR003591">
    <property type="entry name" value="Leu-rich_rpt_typical-subtyp"/>
</dbReference>
<dbReference type="SMART" id="SM00369">
    <property type="entry name" value="LRR_TYP"/>
    <property type="match status" value="5"/>
</dbReference>
<keyword evidence="1" id="KW-0433">Leucine-rich repeat</keyword>
<evidence type="ECO:0008006" key="6">
    <source>
        <dbReference type="Google" id="ProtNLM"/>
    </source>
</evidence>